<dbReference type="OrthoDB" id="8234905at2"/>
<evidence type="ECO:0000259" key="1">
    <source>
        <dbReference type="Pfam" id="PF13619"/>
    </source>
</evidence>
<organism evidence="2 3">
    <name type="scientific">Bradyrhizobium centrolobii</name>
    <dbReference type="NCBI Taxonomy" id="1505087"/>
    <lineage>
        <taxon>Bacteria</taxon>
        <taxon>Pseudomonadati</taxon>
        <taxon>Pseudomonadota</taxon>
        <taxon>Alphaproteobacteria</taxon>
        <taxon>Hyphomicrobiales</taxon>
        <taxon>Nitrobacteraceae</taxon>
        <taxon>Bradyrhizobium</taxon>
    </lineage>
</organism>
<dbReference type="Proteomes" id="UP000076959">
    <property type="component" value="Unassembled WGS sequence"/>
</dbReference>
<dbReference type="Pfam" id="PF13619">
    <property type="entry name" value="KTSC"/>
    <property type="match status" value="1"/>
</dbReference>
<accession>A0A176YDQ2</accession>
<gene>
    <name evidence="2" type="ORF">AYJ54_24365</name>
</gene>
<keyword evidence="3" id="KW-1185">Reference proteome</keyword>
<sequence length="70" mass="8165">MNWIETPESSNLTRFGYDKATHVLTVEFKNGGRYNYFDVPQPVFEQMKAAPSKGQFLAKTIKNNYRYARV</sequence>
<dbReference type="RefSeq" id="WP_063678920.1">
    <property type="nucleotide sequence ID" value="NZ_LUUB01000086.1"/>
</dbReference>
<dbReference type="EMBL" id="LUUB01000086">
    <property type="protein sequence ID" value="OAF04325.1"/>
    <property type="molecule type" value="Genomic_DNA"/>
</dbReference>
<evidence type="ECO:0000313" key="2">
    <source>
        <dbReference type="EMBL" id="OAF04325.1"/>
    </source>
</evidence>
<dbReference type="STRING" id="1505087.AYJ54_24365"/>
<dbReference type="GeneID" id="32586340"/>
<comment type="caution">
    <text evidence="2">The sequence shown here is derived from an EMBL/GenBank/DDBJ whole genome shotgun (WGS) entry which is preliminary data.</text>
</comment>
<dbReference type="AlphaFoldDB" id="A0A176YDQ2"/>
<reference evidence="2 3" key="1">
    <citation type="submission" date="2016-03" db="EMBL/GenBank/DDBJ databases">
        <title>Draft Genome Sequence of the Strain BR 10245 (Bradyrhizobium sp.) isolated from nodules of Centrolobium paraense.</title>
        <authorList>
            <person name="Simoes-Araujo J.L.Sr."/>
            <person name="Barauna A.C."/>
            <person name="Silva K."/>
            <person name="Zilli J.E."/>
        </authorList>
    </citation>
    <scope>NUCLEOTIDE SEQUENCE [LARGE SCALE GENOMIC DNA]</scope>
    <source>
        <strain evidence="2 3">BR 10245</strain>
    </source>
</reference>
<dbReference type="InterPro" id="IPR025309">
    <property type="entry name" value="KTSC_dom"/>
</dbReference>
<evidence type="ECO:0000313" key="3">
    <source>
        <dbReference type="Proteomes" id="UP000076959"/>
    </source>
</evidence>
<feature type="domain" description="KTSC" evidence="1">
    <location>
        <begin position="8"/>
        <end position="65"/>
    </location>
</feature>
<proteinExistence type="predicted"/>
<protein>
    <recommendedName>
        <fullName evidence="1">KTSC domain-containing protein</fullName>
    </recommendedName>
</protein>
<name>A0A176YDQ2_9BRAD</name>